<dbReference type="Gene3D" id="3.30.1370.110">
    <property type="match status" value="1"/>
</dbReference>
<dbReference type="Proteomes" id="UP000005090">
    <property type="component" value="Chromosome"/>
</dbReference>
<dbReference type="eggNOG" id="COG2840">
    <property type="taxonomic scope" value="Bacteria"/>
</dbReference>
<feature type="region of interest" description="Disordered" evidence="1">
    <location>
        <begin position="28"/>
        <end position="54"/>
    </location>
</feature>
<evidence type="ECO:0000256" key="1">
    <source>
        <dbReference type="SAM" id="MobiDB-lite"/>
    </source>
</evidence>
<dbReference type="STRING" id="686340.Metal_2648"/>
<sequence>MTKKIPDSEDSGLFHLAIGQVRAIKDDKVRLDSGEKPKPYPKHRPAEAESRLAEQQDYDLDPVSIEDRLSYLAPGVQKSVPAKMRKGQFGLDAEIDLHGLTSEEAKRQLLIFLQRAVIDGCRCVLIIHGKGYRSPDNLPVLKNSLNLWLRQHRDVLAFCSAKPRDGGAGAVLVLLRLSEKFAKRDELLF</sequence>
<protein>
    <recommendedName>
        <fullName evidence="2">Smr domain-containing protein</fullName>
    </recommendedName>
</protein>
<gene>
    <name evidence="3" type="ORF">Metal_2648</name>
</gene>
<accession>H8GJJ9</accession>
<dbReference type="InterPro" id="IPR002625">
    <property type="entry name" value="Smr_dom"/>
</dbReference>
<dbReference type="PANTHER" id="PTHR35562:SF2">
    <property type="entry name" value="DNA ENDONUCLEASE SMRA-RELATED"/>
    <property type="match status" value="1"/>
</dbReference>
<dbReference type="SUPFAM" id="SSF160443">
    <property type="entry name" value="SMR domain-like"/>
    <property type="match status" value="1"/>
</dbReference>
<dbReference type="Pfam" id="PF01713">
    <property type="entry name" value="Smr"/>
    <property type="match status" value="1"/>
</dbReference>
<dbReference type="InterPro" id="IPR036063">
    <property type="entry name" value="Smr_dom_sf"/>
</dbReference>
<reference evidence="3 4" key="1">
    <citation type="journal article" date="2013" name="Genome Announc.">
        <title>Genome Sequence of the Obligate Gammaproteobacterial Methanotroph Methylomicrobium album Strain BG8.</title>
        <authorList>
            <person name="Kits K.D."/>
            <person name="Kalyuzhnaya M.G."/>
            <person name="Klotz M.G."/>
            <person name="Jetten M.S."/>
            <person name="Op den Camp H.J."/>
            <person name="Vuilleumier S."/>
            <person name="Bringel F."/>
            <person name="Dispirito A.A."/>
            <person name="Murrell J.C."/>
            <person name="Bruce D."/>
            <person name="Cheng J.F."/>
            <person name="Copeland A."/>
            <person name="Goodwin L."/>
            <person name="Hauser L."/>
            <person name="Lajus A."/>
            <person name="Land M.L."/>
            <person name="Lapidus A."/>
            <person name="Lucas S."/>
            <person name="Medigue C."/>
            <person name="Pitluck S."/>
            <person name="Woyke T."/>
            <person name="Zeytun A."/>
            <person name="Stein L.Y."/>
        </authorList>
    </citation>
    <scope>NUCLEOTIDE SEQUENCE [LARGE SCALE GENOMIC DNA]</scope>
    <source>
        <strain evidence="3 4">BG8</strain>
    </source>
</reference>
<evidence type="ECO:0000313" key="4">
    <source>
        <dbReference type="Proteomes" id="UP000005090"/>
    </source>
</evidence>
<name>H8GJJ9_METAL</name>
<dbReference type="RefSeq" id="WP_005372935.1">
    <property type="nucleotide sequence ID" value="NZ_CM001475.1"/>
</dbReference>
<dbReference type="EMBL" id="CM001475">
    <property type="protein sequence ID" value="EIC30359.1"/>
    <property type="molecule type" value="Genomic_DNA"/>
</dbReference>
<dbReference type="PANTHER" id="PTHR35562">
    <property type="entry name" value="DNA ENDONUCLEASE SMRA-RELATED"/>
    <property type="match status" value="1"/>
</dbReference>
<dbReference type="PROSITE" id="PS50828">
    <property type="entry name" value="SMR"/>
    <property type="match status" value="1"/>
</dbReference>
<organism evidence="3 4">
    <name type="scientific">Methylomicrobium album BG8</name>
    <dbReference type="NCBI Taxonomy" id="686340"/>
    <lineage>
        <taxon>Bacteria</taxon>
        <taxon>Pseudomonadati</taxon>
        <taxon>Pseudomonadota</taxon>
        <taxon>Gammaproteobacteria</taxon>
        <taxon>Methylococcales</taxon>
        <taxon>Methylococcaceae</taxon>
        <taxon>Methylomicrobium</taxon>
    </lineage>
</organism>
<evidence type="ECO:0000313" key="3">
    <source>
        <dbReference type="EMBL" id="EIC30359.1"/>
    </source>
</evidence>
<feature type="domain" description="Smr" evidence="2">
    <location>
        <begin position="95"/>
        <end position="176"/>
    </location>
</feature>
<dbReference type="AlphaFoldDB" id="H8GJJ9"/>
<dbReference type="SMART" id="SM00463">
    <property type="entry name" value="SMR"/>
    <property type="match status" value="1"/>
</dbReference>
<evidence type="ECO:0000259" key="2">
    <source>
        <dbReference type="PROSITE" id="PS50828"/>
    </source>
</evidence>
<dbReference type="HOGENOM" id="CLU_055978_1_0_6"/>
<keyword evidence="4" id="KW-1185">Reference proteome</keyword>
<proteinExistence type="predicted"/>